<feature type="region of interest" description="Disordered" evidence="1">
    <location>
        <begin position="1"/>
        <end position="25"/>
    </location>
</feature>
<name>A0A947GH39_9HYPH</name>
<reference evidence="2 3" key="1">
    <citation type="submission" date="2021-06" db="EMBL/GenBank/DDBJ databases">
        <authorList>
            <person name="Grouzdev D.S."/>
            <person name="Koziaeva V."/>
        </authorList>
    </citation>
    <scope>NUCLEOTIDE SEQUENCE [LARGE SCALE GENOMIC DNA]</scope>
    <source>
        <strain evidence="2 3">22</strain>
    </source>
</reference>
<feature type="non-terminal residue" evidence="2">
    <location>
        <position position="1"/>
    </location>
</feature>
<proteinExistence type="predicted"/>
<keyword evidence="2" id="KW-0378">Hydrolase</keyword>
<keyword evidence="3" id="KW-1185">Reference proteome</keyword>
<dbReference type="RefSeq" id="WP_261971818.1">
    <property type="nucleotide sequence ID" value="NZ_JAHHZF010000033.1"/>
</dbReference>
<dbReference type="InterPro" id="IPR012106">
    <property type="entry name" value="Phage_Mu_Gp1"/>
</dbReference>
<dbReference type="GO" id="GO:0006508">
    <property type="term" value="P:proteolysis"/>
    <property type="evidence" value="ECO:0007669"/>
    <property type="project" value="UniProtKB-KW"/>
</dbReference>
<keyword evidence="2" id="KW-0645">Protease</keyword>
<accession>A0A947GH39</accession>
<dbReference type="Proteomes" id="UP000766595">
    <property type="component" value="Unassembled WGS sequence"/>
</dbReference>
<comment type="caution">
    <text evidence="2">The sequence shown here is derived from an EMBL/GenBank/DDBJ whole genome shotgun (WGS) entry which is preliminary data.</text>
</comment>
<dbReference type="Pfam" id="PF10123">
    <property type="entry name" value="Mu-like_Pro"/>
    <property type="match status" value="1"/>
</dbReference>
<dbReference type="EMBL" id="JAHHZF010000033">
    <property type="protein sequence ID" value="MBT9293330.1"/>
    <property type="molecule type" value="Genomic_DNA"/>
</dbReference>
<evidence type="ECO:0000313" key="2">
    <source>
        <dbReference type="EMBL" id="MBT9293330.1"/>
    </source>
</evidence>
<sequence>PRGLTDVSLDPGPARRQCRPMTTRPASPLSCLAAETLPALFASLAAVPAGPAAPSRVTVFPHVGPIETRDGRRYRIDAATLVARFKADGLKLPIDLNHASEIRAPKGEAVDVIGWVTGLAADGAQLVADVEWVEPAKAAETIRRHPYVSPAFLHTEAGEATWLKSVALVPSPALAGQVALAHAGTTLEETRPMKSVLALLGLQETASETAALAAVQALQAKIVDPATVVAKAMHDETLAKLSAATTELTAIKAAAGKAEVEALLEQALKDKKIVPAQREHYAALCATAGIASVKSLLAASPALLGASGLDAHTPKDGSDVNPVVLAAKGQALQSELAAKGLVVTISEAIDQVLAARS</sequence>
<protein>
    <submittedName>
        <fullName evidence="2">Phage protease</fullName>
    </submittedName>
</protein>
<evidence type="ECO:0000256" key="1">
    <source>
        <dbReference type="SAM" id="MobiDB-lite"/>
    </source>
</evidence>
<dbReference type="AlphaFoldDB" id="A0A947GH39"/>
<organism evidence="2 3">
    <name type="scientific">Prosthecodimorpha staleyi</name>
    <dbReference type="NCBI Taxonomy" id="2840188"/>
    <lineage>
        <taxon>Bacteria</taxon>
        <taxon>Pseudomonadati</taxon>
        <taxon>Pseudomonadota</taxon>
        <taxon>Alphaproteobacteria</taxon>
        <taxon>Hyphomicrobiales</taxon>
        <taxon>Ancalomicrobiaceae</taxon>
        <taxon>Prosthecodimorpha</taxon>
    </lineage>
</organism>
<evidence type="ECO:0000313" key="3">
    <source>
        <dbReference type="Proteomes" id="UP000766595"/>
    </source>
</evidence>
<dbReference type="GO" id="GO:0008233">
    <property type="term" value="F:peptidase activity"/>
    <property type="evidence" value="ECO:0007669"/>
    <property type="project" value="UniProtKB-KW"/>
</dbReference>
<gene>
    <name evidence="2" type="ORF">KL771_28035</name>
</gene>